<organism evidence="1 2">
    <name type="scientific">Loxostege sticticalis</name>
    <name type="common">Beet webworm moth</name>
    <dbReference type="NCBI Taxonomy" id="481309"/>
    <lineage>
        <taxon>Eukaryota</taxon>
        <taxon>Metazoa</taxon>
        <taxon>Ecdysozoa</taxon>
        <taxon>Arthropoda</taxon>
        <taxon>Hexapoda</taxon>
        <taxon>Insecta</taxon>
        <taxon>Pterygota</taxon>
        <taxon>Neoptera</taxon>
        <taxon>Endopterygota</taxon>
        <taxon>Lepidoptera</taxon>
        <taxon>Glossata</taxon>
        <taxon>Ditrysia</taxon>
        <taxon>Pyraloidea</taxon>
        <taxon>Crambidae</taxon>
        <taxon>Pyraustinae</taxon>
        <taxon>Loxostege</taxon>
    </lineage>
</organism>
<comment type="caution">
    <text evidence="1">The sequence shown here is derived from an EMBL/GenBank/DDBJ whole genome shotgun (WGS) entry which is preliminary data.</text>
</comment>
<evidence type="ECO:0000313" key="2">
    <source>
        <dbReference type="Proteomes" id="UP001549920"/>
    </source>
</evidence>
<reference evidence="1 2" key="1">
    <citation type="submission" date="2024-06" db="EMBL/GenBank/DDBJ databases">
        <title>A chromosome-level genome assembly of beet webworm, Loxostege sticticalis.</title>
        <authorList>
            <person name="Zhang Y."/>
        </authorList>
    </citation>
    <scope>NUCLEOTIDE SEQUENCE [LARGE SCALE GENOMIC DNA]</scope>
    <source>
        <strain evidence="1">AQ026</strain>
        <tissue evidence="1">Whole body</tissue>
    </source>
</reference>
<name>A0ABR3I503_LOXSC</name>
<keyword evidence="2" id="KW-1185">Reference proteome</keyword>
<dbReference type="Proteomes" id="UP001549920">
    <property type="component" value="Unassembled WGS sequence"/>
</dbReference>
<protein>
    <submittedName>
        <fullName evidence="1">Uncharacterized protein</fullName>
    </submittedName>
</protein>
<accession>A0ABR3I503</accession>
<evidence type="ECO:0000313" key="1">
    <source>
        <dbReference type="EMBL" id="KAL0883871.1"/>
    </source>
</evidence>
<proteinExistence type="predicted"/>
<dbReference type="EMBL" id="JBEUOH010000008">
    <property type="protein sequence ID" value="KAL0883871.1"/>
    <property type="molecule type" value="Genomic_DNA"/>
</dbReference>
<sequence>MVRPIHIKSIFTQLNQVDYLYPLDTIKLTVFKKSQRQSIKLCSTADTRYFELEQWSKRQKKRITWTEKNLYLGSNRDAEDNIRPKPVPGLGPTEDIKVFYLKQKYFGCWDQSEHWVQCNSSSSSSLRD</sequence>
<gene>
    <name evidence="1" type="ORF">ABMA27_015947</name>
</gene>